<dbReference type="RefSeq" id="XP_013241155.1">
    <property type="nucleotide sequence ID" value="XM_013385701.1"/>
</dbReference>
<organism evidence="3 4">
    <name type="scientific">Tilletiaria anomala (strain ATCC 24038 / CBS 436.72 / UBC 951)</name>
    <dbReference type="NCBI Taxonomy" id="1037660"/>
    <lineage>
        <taxon>Eukaryota</taxon>
        <taxon>Fungi</taxon>
        <taxon>Dikarya</taxon>
        <taxon>Basidiomycota</taxon>
        <taxon>Ustilaginomycotina</taxon>
        <taxon>Exobasidiomycetes</taxon>
        <taxon>Georgefischeriales</taxon>
        <taxon>Tilletiariaceae</taxon>
        <taxon>Tilletiaria</taxon>
    </lineage>
</organism>
<feature type="region of interest" description="Disordered" evidence="2">
    <location>
        <begin position="261"/>
        <end position="296"/>
    </location>
</feature>
<name>A0A066VLY1_TILAU</name>
<dbReference type="AlphaFoldDB" id="A0A066VLY1"/>
<dbReference type="GeneID" id="25266678"/>
<feature type="region of interest" description="Disordered" evidence="2">
    <location>
        <begin position="88"/>
        <end position="112"/>
    </location>
</feature>
<keyword evidence="1" id="KW-0175">Coiled coil</keyword>
<protein>
    <submittedName>
        <fullName evidence="3">Uncharacterized protein</fullName>
    </submittedName>
</protein>
<feature type="compositionally biased region" description="Polar residues" evidence="2">
    <location>
        <begin position="88"/>
        <end position="102"/>
    </location>
</feature>
<feature type="compositionally biased region" description="Low complexity" evidence="2">
    <location>
        <begin position="387"/>
        <end position="397"/>
    </location>
</feature>
<evidence type="ECO:0000256" key="2">
    <source>
        <dbReference type="SAM" id="MobiDB-lite"/>
    </source>
</evidence>
<feature type="compositionally biased region" description="Low complexity" evidence="2">
    <location>
        <begin position="515"/>
        <end position="527"/>
    </location>
</feature>
<feature type="compositionally biased region" description="Polar residues" evidence="2">
    <location>
        <begin position="184"/>
        <end position="203"/>
    </location>
</feature>
<dbReference type="Proteomes" id="UP000027361">
    <property type="component" value="Unassembled WGS sequence"/>
</dbReference>
<evidence type="ECO:0000313" key="4">
    <source>
        <dbReference type="Proteomes" id="UP000027361"/>
    </source>
</evidence>
<dbReference type="HOGENOM" id="CLU_293585_0_0_1"/>
<feature type="region of interest" description="Disordered" evidence="2">
    <location>
        <begin position="129"/>
        <end position="242"/>
    </location>
</feature>
<proteinExistence type="predicted"/>
<dbReference type="EMBL" id="JMSN01000100">
    <property type="protein sequence ID" value="KDN39759.1"/>
    <property type="molecule type" value="Genomic_DNA"/>
</dbReference>
<feature type="coiled-coil region" evidence="1">
    <location>
        <begin position="898"/>
        <end position="925"/>
    </location>
</feature>
<comment type="caution">
    <text evidence="3">The sequence shown here is derived from an EMBL/GenBank/DDBJ whole genome shotgun (WGS) entry which is preliminary data.</text>
</comment>
<sequence length="1035" mass="114031">MVVHRLKIDCGEYGKFLAANDGFAAALDFVVSKIGCSQGDVRLHLRDGEELWEVDGGQWDLVQAGDTLVVLTSKGDILHKSEVDVNQRSPEFHTSSTSSNKSPNDRWPSVVGSDTAIGNAALRGSRRASYRGLPPASSSFRAPPAPLGAPSARRSFDQDGPTAPVEWASRRGRFADESSRYGRHQSSPSASLHNIPRASTSRSIDAKAAPRSSRIQGSGSGITQNDGREGFSTRDRALDRERMVAEQREALRIRALDAELERDQRQRQAERESQGKDRIKSFVEHSSAEASSGKRWDDRQAGMFLKKLQEKLRSIIQSEPSPDLSYDRVFKELIGEHEFLSGRSVAALKTRLLIMTKKARENGVELPVINRFQEANSRSSSKRSRNGSRTGSTSGASEVGDDEASREDLQQSRKARKVQSMDPERATSTAVGFPWPVRNSSYPSGRLPPLAMGGPVADSDEEDMSSSSGSEGDQGVGPSSGACIKAHKPLSEEEEQRRIAQTRERFEAENPFAKQRPPQVQRTTPPNRAGPPPTPSSVGGIPPLALVGLARSPPLRAAKKEVPADDEQPPNLARHLPAYGVHADQNSAKAPWQLEEIEKWKSKPPPKMERNGAREDLMGLRTMGGAILSRAILLEKENLCEQVKGYVSSKAESTPSFDAFPFSEAGLYIAGLINAPEHAQDPTGAKVFPAVIYAVYEEMFAKSPSSWSVRKVAMCATILLLFISRHISTQYDRSMPSEKTFRDVDKQSRSFLPHRRFRAYLQCFLLEGCEQGSTALKESAYHVTHPRDGLAALLALRPNSLRPDLVLNALAKPLFDVPEDEVDTQMQLLEDLSIIIGKCISSVDMVSKTPWLAEDHLYIKGGPTELSAKWDVPLKRARDIALPRIAGLTNDGAVAEKALMLVDQINDLSKQIDEAERSARYADRLEDKIIFLCGHGEQLSPEDVREFAHSTTGGGPSLKPSHVLPFPVKNDADILIVILSCKQDQKMLYNKIQRTAWRKYFFKSKTPDFEVLSMQRLGAALVLQQAEKVKNACPT</sequence>
<evidence type="ECO:0000256" key="1">
    <source>
        <dbReference type="SAM" id="Coils"/>
    </source>
</evidence>
<keyword evidence="4" id="KW-1185">Reference proteome</keyword>
<gene>
    <name evidence="3" type="ORF">K437DRAFT_275927</name>
</gene>
<feature type="compositionally biased region" description="Basic and acidic residues" evidence="2">
    <location>
        <begin position="489"/>
        <end position="508"/>
    </location>
</feature>
<evidence type="ECO:0000313" key="3">
    <source>
        <dbReference type="EMBL" id="KDN39759.1"/>
    </source>
</evidence>
<reference evidence="3 4" key="1">
    <citation type="submission" date="2014-05" db="EMBL/GenBank/DDBJ databases">
        <title>Draft genome sequence of a rare smut relative, Tilletiaria anomala UBC 951.</title>
        <authorList>
            <consortium name="DOE Joint Genome Institute"/>
            <person name="Toome M."/>
            <person name="Kuo A."/>
            <person name="Henrissat B."/>
            <person name="Lipzen A."/>
            <person name="Tritt A."/>
            <person name="Yoshinaga Y."/>
            <person name="Zane M."/>
            <person name="Barry K."/>
            <person name="Grigoriev I.V."/>
            <person name="Spatafora J.W."/>
            <person name="Aimea M.C."/>
        </authorList>
    </citation>
    <scope>NUCLEOTIDE SEQUENCE [LARGE SCALE GENOMIC DNA]</scope>
    <source>
        <strain evidence="3 4">UBC 951</strain>
    </source>
</reference>
<feature type="region of interest" description="Disordered" evidence="2">
    <location>
        <begin position="374"/>
        <end position="546"/>
    </location>
</feature>
<feature type="compositionally biased region" description="Basic and acidic residues" evidence="2">
    <location>
        <begin position="226"/>
        <end position="242"/>
    </location>
</feature>
<accession>A0A066VLY1</accession>
<dbReference type="InParanoid" id="A0A066VLY1"/>